<gene>
    <name evidence="1" type="ORF">UV61_C0001G0038</name>
</gene>
<evidence type="ECO:0000313" key="2">
    <source>
        <dbReference type="Proteomes" id="UP000034050"/>
    </source>
</evidence>
<sequence>MKDMNKTIFLCASMIFYRDFVEIKEQLVVKRFTVKIPYSARVMKRNNDFEVSHFKGVYT</sequence>
<protein>
    <submittedName>
        <fullName evidence="1">Uncharacterized protein</fullName>
    </submittedName>
</protein>
<dbReference type="STRING" id="1618446.UV61_C0001G0038"/>
<comment type="caution">
    <text evidence="1">The sequence shown here is derived from an EMBL/GenBank/DDBJ whole genome shotgun (WGS) entry which is preliminary data.</text>
</comment>
<name>A0A0G1EXG1_9BACT</name>
<dbReference type="AlphaFoldDB" id="A0A0G1EXG1"/>
<proteinExistence type="predicted"/>
<organism evidence="1 2">
    <name type="scientific">Candidatus Gottesmanbacteria bacterium GW2011_GWB1_43_11</name>
    <dbReference type="NCBI Taxonomy" id="1618446"/>
    <lineage>
        <taxon>Bacteria</taxon>
        <taxon>Candidatus Gottesmaniibacteriota</taxon>
    </lineage>
</organism>
<accession>A0A0G1EXG1</accession>
<reference evidence="1 2" key="1">
    <citation type="journal article" date="2015" name="Nature">
        <title>rRNA introns, odd ribosomes, and small enigmatic genomes across a large radiation of phyla.</title>
        <authorList>
            <person name="Brown C.T."/>
            <person name="Hug L.A."/>
            <person name="Thomas B.C."/>
            <person name="Sharon I."/>
            <person name="Castelle C.J."/>
            <person name="Singh A."/>
            <person name="Wilkins M.J."/>
            <person name="Williams K.H."/>
            <person name="Banfield J.F."/>
        </authorList>
    </citation>
    <scope>NUCLEOTIDE SEQUENCE [LARGE SCALE GENOMIC DNA]</scope>
</reference>
<dbReference type="EMBL" id="LCFD01000001">
    <property type="protein sequence ID" value="KKS87631.1"/>
    <property type="molecule type" value="Genomic_DNA"/>
</dbReference>
<dbReference type="Proteomes" id="UP000034050">
    <property type="component" value="Unassembled WGS sequence"/>
</dbReference>
<evidence type="ECO:0000313" key="1">
    <source>
        <dbReference type="EMBL" id="KKS87631.1"/>
    </source>
</evidence>